<dbReference type="InterPro" id="IPR036188">
    <property type="entry name" value="FAD/NAD-bd_sf"/>
</dbReference>
<dbReference type="Pfam" id="PF13450">
    <property type="entry name" value="NAD_binding_8"/>
    <property type="match status" value="1"/>
</dbReference>
<dbReference type="Gene3D" id="3.50.50.60">
    <property type="entry name" value="FAD/NAD(P)-binding domain"/>
    <property type="match status" value="1"/>
</dbReference>
<protein>
    <recommendedName>
        <fullName evidence="4">Choline dehydrogenase</fullName>
    </recommendedName>
</protein>
<dbReference type="EMBL" id="JBBXMP010000048">
    <property type="protein sequence ID" value="KAL0065413.1"/>
    <property type="molecule type" value="Genomic_DNA"/>
</dbReference>
<gene>
    <name evidence="2" type="ORF">AAF712_007622</name>
</gene>
<evidence type="ECO:0008006" key="4">
    <source>
        <dbReference type="Google" id="ProtNLM"/>
    </source>
</evidence>
<accession>A0ABR2ZVM7</accession>
<proteinExistence type="predicted"/>
<reference evidence="2 3" key="1">
    <citation type="submission" date="2024-05" db="EMBL/GenBank/DDBJ databases">
        <title>A draft genome resource for the thread blight pathogen Marasmius tenuissimus strain MS-2.</title>
        <authorList>
            <person name="Yulfo-Soto G.E."/>
            <person name="Baruah I.K."/>
            <person name="Amoako-Attah I."/>
            <person name="Bukari Y."/>
            <person name="Meinhardt L.W."/>
            <person name="Bailey B.A."/>
            <person name="Cohen S.P."/>
        </authorList>
    </citation>
    <scope>NUCLEOTIDE SEQUENCE [LARGE SCALE GENOMIC DNA]</scope>
    <source>
        <strain evidence="2 3">MS-2</strain>
    </source>
</reference>
<dbReference type="Proteomes" id="UP001437256">
    <property type="component" value="Unassembled WGS sequence"/>
</dbReference>
<organism evidence="2 3">
    <name type="scientific">Marasmius tenuissimus</name>
    <dbReference type="NCBI Taxonomy" id="585030"/>
    <lineage>
        <taxon>Eukaryota</taxon>
        <taxon>Fungi</taxon>
        <taxon>Dikarya</taxon>
        <taxon>Basidiomycota</taxon>
        <taxon>Agaricomycotina</taxon>
        <taxon>Agaricomycetes</taxon>
        <taxon>Agaricomycetidae</taxon>
        <taxon>Agaricales</taxon>
        <taxon>Marasmiineae</taxon>
        <taxon>Marasmiaceae</taxon>
        <taxon>Marasmius</taxon>
    </lineage>
</organism>
<feature type="region of interest" description="Disordered" evidence="1">
    <location>
        <begin position="42"/>
        <end position="65"/>
    </location>
</feature>
<evidence type="ECO:0000313" key="3">
    <source>
        <dbReference type="Proteomes" id="UP001437256"/>
    </source>
</evidence>
<evidence type="ECO:0000256" key="1">
    <source>
        <dbReference type="SAM" id="MobiDB-lite"/>
    </source>
</evidence>
<name>A0ABR2ZVM7_9AGAR</name>
<feature type="compositionally biased region" description="Basic and acidic residues" evidence="1">
    <location>
        <begin position="42"/>
        <end position="56"/>
    </location>
</feature>
<evidence type="ECO:0000313" key="2">
    <source>
        <dbReference type="EMBL" id="KAL0065413.1"/>
    </source>
</evidence>
<dbReference type="SUPFAM" id="SSF51905">
    <property type="entry name" value="FAD/NAD(P)-binding domain"/>
    <property type="match status" value="1"/>
</dbReference>
<keyword evidence="3" id="KW-1185">Reference proteome</keyword>
<sequence>MPELPQTVDYVVVGGGTAGNVVAARLAERGFSVLVVEAGKDESAEPEIRTPVESRSEAPAMCVKD</sequence>
<comment type="caution">
    <text evidence="2">The sequence shown here is derived from an EMBL/GenBank/DDBJ whole genome shotgun (WGS) entry which is preliminary data.</text>
</comment>